<protein>
    <recommendedName>
        <fullName evidence="1">DUF5611 domain-containing protein</fullName>
    </recommendedName>
</protein>
<dbReference type="EMBL" id="CP043875">
    <property type="protein sequence ID" value="WOF15792.1"/>
    <property type="molecule type" value="Genomic_DNA"/>
</dbReference>
<evidence type="ECO:0000313" key="3">
    <source>
        <dbReference type="Proteomes" id="UP001301797"/>
    </source>
</evidence>
<dbReference type="AlphaFoldDB" id="A0AA97FBE4"/>
<name>A0AA97FBE4_9EURY</name>
<feature type="domain" description="DUF5611" evidence="1">
    <location>
        <begin position="1"/>
        <end position="108"/>
    </location>
</feature>
<reference evidence="2 3" key="1">
    <citation type="submission" date="2019-09" db="EMBL/GenBank/DDBJ databases">
        <title>The complete genome of Methanoplanus sp. FWC-SCC4.</title>
        <authorList>
            <person name="Chen S.-C."/>
            <person name="Zhou Y.-Z."/>
            <person name="Lai M.-C."/>
        </authorList>
    </citation>
    <scope>NUCLEOTIDE SEQUENCE [LARGE SCALE GENOMIC DNA]</scope>
    <source>
        <strain evidence="2 3">FWC-SCC4</strain>
    </source>
</reference>
<evidence type="ECO:0000313" key="2">
    <source>
        <dbReference type="EMBL" id="WOF15792.1"/>
    </source>
</evidence>
<sequence length="115" mass="13597">MQEYQIKRGFKTGLMQRMTDGLEKYFEEKPEEKNGHYIISFGSFKNLDASLNEKGNLLIIDTESDSEIYDKYPEDEADKIVMDTNSRYRKYLEYVTGYNTKERKKKAADKVKNNK</sequence>
<evidence type="ECO:0000259" key="1">
    <source>
        <dbReference type="Pfam" id="PF18446"/>
    </source>
</evidence>
<proteinExistence type="predicted"/>
<gene>
    <name evidence="2" type="ORF">F1737_03325</name>
</gene>
<dbReference type="Gene3D" id="3.30.310.190">
    <property type="match status" value="1"/>
</dbReference>
<dbReference type="KEGG" id="mefw:F1737_03325"/>
<dbReference type="Proteomes" id="UP001301797">
    <property type="component" value="Chromosome"/>
</dbReference>
<keyword evidence="3" id="KW-1185">Reference proteome</keyword>
<dbReference type="InterPro" id="IPR040713">
    <property type="entry name" value="DUF5611"/>
</dbReference>
<organism evidence="2 3">
    <name type="scientific">Methanochimaera problematica</name>
    <dbReference type="NCBI Taxonomy" id="2609417"/>
    <lineage>
        <taxon>Archaea</taxon>
        <taxon>Methanobacteriati</taxon>
        <taxon>Methanobacteriota</taxon>
        <taxon>Stenosarchaea group</taxon>
        <taxon>Methanomicrobia</taxon>
        <taxon>Methanomicrobiales</taxon>
        <taxon>Methanomicrobiaceae</taxon>
        <taxon>Methanochimaera</taxon>
    </lineage>
</organism>
<accession>A0AA97FBE4</accession>
<dbReference type="Pfam" id="PF18446">
    <property type="entry name" value="DUF5611"/>
    <property type="match status" value="1"/>
</dbReference>